<dbReference type="eggNOG" id="ENOG5032QUC">
    <property type="taxonomic scope" value="Bacteria"/>
</dbReference>
<dbReference type="HOGENOM" id="CLU_108432_1_0_12"/>
<organism evidence="1 2">
    <name type="scientific">Brachyspira murdochii (strain ATCC 51284 / DSM 12563 / 56-150)</name>
    <name type="common">Serpulina murdochii</name>
    <dbReference type="NCBI Taxonomy" id="526224"/>
    <lineage>
        <taxon>Bacteria</taxon>
        <taxon>Pseudomonadati</taxon>
        <taxon>Spirochaetota</taxon>
        <taxon>Spirochaetia</taxon>
        <taxon>Brachyspirales</taxon>
        <taxon>Brachyspiraceae</taxon>
        <taxon>Brachyspira</taxon>
    </lineage>
</organism>
<proteinExistence type="predicted"/>
<dbReference type="AlphaFoldDB" id="D5U3P9"/>
<sequence>MNNIKINLKNYIADDDIFLFPNNKDNGNLENMLINIAVRKEIMNCFDNYIRCIEKLDNTNIPVNKAKIYAYLESIKGYNQKEIKDDKRNYTNNEIWNISDNYISPLKNFFDKYLLSKNLNI</sequence>
<dbReference type="EMBL" id="CP001959">
    <property type="protein sequence ID" value="ADG72131.1"/>
    <property type="molecule type" value="Genomic_DNA"/>
</dbReference>
<name>D5U3P9_BRAM5</name>
<gene>
    <name evidence="1" type="ordered locus">Bmur_2056</name>
</gene>
<dbReference type="Pfam" id="PF11536">
    <property type="entry name" value="DUF3226"/>
    <property type="match status" value="1"/>
</dbReference>
<dbReference type="Proteomes" id="UP000001915">
    <property type="component" value="Chromosome"/>
</dbReference>
<protein>
    <submittedName>
        <fullName evidence="1">Uncharacterized protein</fullName>
    </submittedName>
</protein>
<evidence type="ECO:0000313" key="2">
    <source>
        <dbReference type="Proteomes" id="UP000001915"/>
    </source>
</evidence>
<dbReference type="InterPro" id="IPR024508">
    <property type="entry name" value="DUF3226"/>
</dbReference>
<accession>D5U3P9</accession>
<dbReference type="KEGG" id="brm:Bmur_2056"/>
<reference evidence="1 2" key="1">
    <citation type="journal article" date="2010" name="Stand. Genomic Sci.">
        <title>Complete genome sequence of Brachyspira murdochii type strain (56-150).</title>
        <authorList>
            <person name="Pati A."/>
            <person name="Sikorski J."/>
            <person name="Gronow S."/>
            <person name="Munk C."/>
            <person name="Lapidus A."/>
            <person name="Copeland A."/>
            <person name="Glavina Del Tio T."/>
            <person name="Nolan M."/>
            <person name="Lucas S."/>
            <person name="Chen F."/>
            <person name="Tice H."/>
            <person name="Cheng J.F."/>
            <person name="Han C."/>
            <person name="Detter J.C."/>
            <person name="Bruce D."/>
            <person name="Tapia R."/>
            <person name="Goodwin L."/>
            <person name="Pitluck S."/>
            <person name="Liolios K."/>
            <person name="Ivanova N."/>
            <person name="Mavromatis K."/>
            <person name="Mikhailova N."/>
            <person name="Chen A."/>
            <person name="Palaniappan K."/>
            <person name="Land M."/>
            <person name="Hauser L."/>
            <person name="Chang Y.J."/>
            <person name="Jeffries C.D."/>
            <person name="Spring S."/>
            <person name="Rohde M."/>
            <person name="Goker M."/>
            <person name="Bristow J."/>
            <person name="Eisen J.A."/>
            <person name="Markowitz V."/>
            <person name="Hugenholtz P."/>
            <person name="Kyrpides N.C."/>
            <person name="Klenk H.P."/>
        </authorList>
    </citation>
    <scope>NUCLEOTIDE SEQUENCE [LARGE SCALE GENOMIC DNA]</scope>
    <source>
        <strain evidence="2">ATCC 51284 / DSM 12563 / 56-150</strain>
    </source>
</reference>
<evidence type="ECO:0000313" key="1">
    <source>
        <dbReference type="EMBL" id="ADG72131.1"/>
    </source>
</evidence>